<dbReference type="AlphaFoldDB" id="A0A0A8ZN75"/>
<reference evidence="1" key="2">
    <citation type="journal article" date="2015" name="Data Brief">
        <title>Shoot transcriptome of the giant reed, Arundo donax.</title>
        <authorList>
            <person name="Barrero R.A."/>
            <person name="Guerrero F.D."/>
            <person name="Moolhuijzen P."/>
            <person name="Goolsby J.A."/>
            <person name="Tidwell J."/>
            <person name="Bellgard S.E."/>
            <person name="Bellgard M.I."/>
        </authorList>
    </citation>
    <scope>NUCLEOTIDE SEQUENCE</scope>
    <source>
        <tissue evidence="1">Shoot tissue taken approximately 20 cm above the soil surface</tissue>
    </source>
</reference>
<protein>
    <submittedName>
        <fullName evidence="1">Uncharacterized protein</fullName>
    </submittedName>
</protein>
<reference evidence="1" key="1">
    <citation type="submission" date="2014-09" db="EMBL/GenBank/DDBJ databases">
        <authorList>
            <person name="Magalhaes I.L.F."/>
            <person name="Oliveira U."/>
            <person name="Santos F.R."/>
            <person name="Vidigal T.H.D.A."/>
            <person name="Brescovit A.D."/>
            <person name="Santos A.J."/>
        </authorList>
    </citation>
    <scope>NUCLEOTIDE SEQUENCE</scope>
    <source>
        <tissue evidence="1">Shoot tissue taken approximately 20 cm above the soil surface</tissue>
    </source>
</reference>
<proteinExistence type="predicted"/>
<sequence length="28" mass="3315">MTLHVIPSCFFRQTRACTVVYKSRVDKQ</sequence>
<accession>A0A0A8ZN75</accession>
<evidence type="ECO:0000313" key="1">
    <source>
        <dbReference type="EMBL" id="JAD40879.1"/>
    </source>
</evidence>
<name>A0A0A8ZN75_ARUDO</name>
<organism evidence="1">
    <name type="scientific">Arundo donax</name>
    <name type="common">Giant reed</name>
    <name type="synonym">Donax arundinaceus</name>
    <dbReference type="NCBI Taxonomy" id="35708"/>
    <lineage>
        <taxon>Eukaryota</taxon>
        <taxon>Viridiplantae</taxon>
        <taxon>Streptophyta</taxon>
        <taxon>Embryophyta</taxon>
        <taxon>Tracheophyta</taxon>
        <taxon>Spermatophyta</taxon>
        <taxon>Magnoliopsida</taxon>
        <taxon>Liliopsida</taxon>
        <taxon>Poales</taxon>
        <taxon>Poaceae</taxon>
        <taxon>PACMAD clade</taxon>
        <taxon>Arundinoideae</taxon>
        <taxon>Arundineae</taxon>
        <taxon>Arundo</taxon>
    </lineage>
</organism>
<dbReference type="EMBL" id="GBRH01257016">
    <property type="protein sequence ID" value="JAD40879.1"/>
    <property type="molecule type" value="Transcribed_RNA"/>
</dbReference>